<reference evidence="1" key="1">
    <citation type="submission" date="2021-03" db="EMBL/GenBank/DDBJ databases">
        <title>Evolutionary priming and transition to the ectomycorrhizal habit in an iconic lineage of mushroom-forming fungi: is preadaptation a requirement?</title>
        <authorList>
            <consortium name="DOE Joint Genome Institute"/>
            <person name="Looney B.P."/>
            <person name="Miyauchi S."/>
            <person name="Morin E."/>
            <person name="Drula E."/>
            <person name="Courty P.E."/>
            <person name="Chicoki N."/>
            <person name="Fauchery L."/>
            <person name="Kohler A."/>
            <person name="Kuo A."/>
            <person name="LaButti K."/>
            <person name="Pangilinan J."/>
            <person name="Lipzen A."/>
            <person name="Riley R."/>
            <person name="Andreopoulos W."/>
            <person name="He G."/>
            <person name="Johnson J."/>
            <person name="Barry K.W."/>
            <person name="Grigoriev I.V."/>
            <person name="Nagy L."/>
            <person name="Hibbett D."/>
            <person name="Henrissat B."/>
            <person name="Matheny P.B."/>
            <person name="Labbe J."/>
            <person name="Martin A.F."/>
        </authorList>
    </citation>
    <scope>NUCLEOTIDE SEQUENCE</scope>
    <source>
        <strain evidence="1">BPL698</strain>
    </source>
</reference>
<gene>
    <name evidence="1" type="ORF">F5148DRAFT_261551</name>
</gene>
<organism evidence="1 2">
    <name type="scientific">Russula earlei</name>
    <dbReference type="NCBI Taxonomy" id="71964"/>
    <lineage>
        <taxon>Eukaryota</taxon>
        <taxon>Fungi</taxon>
        <taxon>Dikarya</taxon>
        <taxon>Basidiomycota</taxon>
        <taxon>Agaricomycotina</taxon>
        <taxon>Agaricomycetes</taxon>
        <taxon>Russulales</taxon>
        <taxon>Russulaceae</taxon>
        <taxon>Russula</taxon>
    </lineage>
</organism>
<dbReference type="EMBL" id="JAGFNK010000019">
    <property type="protein sequence ID" value="KAI9511630.1"/>
    <property type="molecule type" value="Genomic_DNA"/>
</dbReference>
<evidence type="ECO:0000313" key="2">
    <source>
        <dbReference type="Proteomes" id="UP001207468"/>
    </source>
</evidence>
<keyword evidence="2" id="KW-1185">Reference proteome</keyword>
<comment type="caution">
    <text evidence="1">The sequence shown here is derived from an EMBL/GenBank/DDBJ whole genome shotgun (WGS) entry which is preliminary data.</text>
</comment>
<protein>
    <submittedName>
        <fullName evidence="1">Uncharacterized protein</fullName>
    </submittedName>
</protein>
<proteinExistence type="predicted"/>
<evidence type="ECO:0000313" key="1">
    <source>
        <dbReference type="EMBL" id="KAI9511630.1"/>
    </source>
</evidence>
<dbReference type="Proteomes" id="UP001207468">
    <property type="component" value="Unassembled WGS sequence"/>
</dbReference>
<name>A0ACC0UJ68_9AGAM</name>
<sequence length="248" mass="25065">MAPRPFTFALLVLLTASLVFAGPVSFDNATLLLNGQQALVLNCQFQSLQKNDPCITGQTACIQGESATCVNSTWQTLPCPSSKSCFALPQVRTNGTFIACTSPNNAASIIVATGIQTNIANNCTSLGDTPFPFSPFNNTTPGDGGNTDQGGNGQPNSGGQGVSSLSGLTTSTSATTTQPTLTLPPTTTTLAPEQASSLISILSANGQGFAPPVPSPSPGIVNNVGGNASGSPPFILLTSHPDLAPTPS</sequence>
<accession>A0ACC0UJ68</accession>